<dbReference type="EMBL" id="HG964446">
    <property type="protein sequence ID" value="CDO89098.1"/>
    <property type="molecule type" value="Genomic_DNA"/>
</dbReference>
<dbReference type="HOGENOM" id="CLU_902608_0_0_11"/>
<gene>
    <name evidence="4" type="ORF">AWC29_11530</name>
    <name evidence="3" type="ORF">BN973_03469</name>
</gene>
<name>A0A024K0S2_9MYCO</name>
<dbReference type="STRING" id="47839.BN973_03469"/>
<dbReference type="SUPFAM" id="SSF51735">
    <property type="entry name" value="NAD(P)-binding Rossmann-fold domains"/>
    <property type="match status" value="1"/>
</dbReference>
<dbReference type="InterPro" id="IPR036291">
    <property type="entry name" value="NAD(P)-bd_dom_sf"/>
</dbReference>
<proteinExistence type="inferred from homology"/>
<protein>
    <submittedName>
        <fullName evidence="3">Nucleoside-diphosphate-sugar epimerase</fullName>
    </submittedName>
</protein>
<organism evidence="3">
    <name type="scientific">Mycobacterium triplex</name>
    <dbReference type="NCBI Taxonomy" id="47839"/>
    <lineage>
        <taxon>Bacteria</taxon>
        <taxon>Bacillati</taxon>
        <taxon>Actinomycetota</taxon>
        <taxon>Actinomycetes</taxon>
        <taxon>Mycobacteriales</taxon>
        <taxon>Mycobacteriaceae</taxon>
        <taxon>Mycobacterium</taxon>
        <taxon>Mycobacterium simiae complex</taxon>
    </lineage>
</organism>
<accession>A0A024K0S2</accession>
<keyword evidence="5" id="KW-1185">Reference proteome</keyword>
<dbReference type="RefSeq" id="WP_051641316.1">
    <property type="nucleotide sequence ID" value="NZ_HG964446.1"/>
</dbReference>
<reference evidence="4 5" key="3">
    <citation type="submission" date="2016-01" db="EMBL/GenBank/DDBJ databases">
        <title>The new phylogeny of the genus Mycobacterium.</title>
        <authorList>
            <person name="Tarcisio F."/>
            <person name="Conor M."/>
            <person name="Antonella G."/>
            <person name="Elisabetta G."/>
            <person name="Giulia F.S."/>
            <person name="Sara T."/>
            <person name="Anna F."/>
            <person name="Clotilde B."/>
            <person name="Roberto B."/>
            <person name="Veronica D.S."/>
            <person name="Fabio R."/>
            <person name="Monica P."/>
            <person name="Olivier J."/>
            <person name="Enrico T."/>
            <person name="Nicola S."/>
        </authorList>
    </citation>
    <scope>NUCLEOTIDE SEQUENCE [LARGE SCALE GENOMIC DNA]</scope>
    <source>
        <strain evidence="4 5">DSM 44626</strain>
    </source>
</reference>
<evidence type="ECO:0000313" key="3">
    <source>
        <dbReference type="EMBL" id="CDO89098.1"/>
    </source>
</evidence>
<reference evidence="3" key="1">
    <citation type="journal article" date="2014" name="Genome Announc.">
        <title>Draft Genome Sequence of Mycobacterium triplex DSM 44626.</title>
        <authorList>
            <person name="Sassi M."/>
            <person name="Croce O."/>
            <person name="Robert C."/>
            <person name="Raoult D."/>
            <person name="Drancourt M."/>
        </authorList>
    </citation>
    <scope>NUCLEOTIDE SEQUENCE [LARGE SCALE GENOMIC DNA]</scope>
    <source>
        <strain evidence="3">DSM 44626</strain>
    </source>
</reference>
<dbReference type="Proteomes" id="UP000028880">
    <property type="component" value="Unassembled WGS sequence"/>
</dbReference>
<evidence type="ECO:0000256" key="1">
    <source>
        <dbReference type="ARBA" id="ARBA00007637"/>
    </source>
</evidence>
<dbReference type="OrthoDB" id="9785845at2"/>
<dbReference type="AlphaFoldDB" id="A0A024K0S2"/>
<dbReference type="Proteomes" id="UP000193710">
    <property type="component" value="Unassembled WGS sequence"/>
</dbReference>
<evidence type="ECO:0000259" key="2">
    <source>
        <dbReference type="Pfam" id="PF01370"/>
    </source>
</evidence>
<comment type="similarity">
    <text evidence="1">Belongs to the NAD(P)-dependent epimerase/dehydratase family.</text>
</comment>
<reference evidence="3" key="2">
    <citation type="submission" date="2014-04" db="EMBL/GenBank/DDBJ databases">
        <authorList>
            <person name="Xu Y.W."/>
            <person name="Yang Q."/>
        </authorList>
    </citation>
    <scope>NUCLEOTIDE SEQUENCE</scope>
    <source>
        <strain evidence="3">DSM 44626</strain>
    </source>
</reference>
<feature type="domain" description="NAD-dependent epimerase/dehydratase" evidence="2">
    <location>
        <begin position="7"/>
        <end position="174"/>
    </location>
</feature>
<dbReference type="EMBL" id="LQPY01000015">
    <property type="protein sequence ID" value="ORX05089.1"/>
    <property type="molecule type" value="Genomic_DNA"/>
</dbReference>
<sequence length="304" mass="32878">MLQDQKVLVTGGTGQIAGPIAEDFARNNEVWIAARFSDPNRKSELEALGIKTAVWDMDTGDNSMLPDDFTHVVHSAINLSPEHDRAIANNAEGSALLMQHCRKAKAFLHVSSTCVYKPHADHPNHAYAETDPLGGLASYAEVYPVAKLTSEGSVRAAARMLDLPTTIARMNVGYSWTGHGGLPVMQYQTFKNGQPWLIPTGYNNLGSPIGGVDIADQAHKLLEIATVPATIVNWGGDDPVTDQQMGEYVAELTGVTAAFVESAVSFDSFASDNTRREQLIGKCSQHWKEGVRDTFTRLGIIGAD</sequence>
<evidence type="ECO:0000313" key="5">
    <source>
        <dbReference type="Proteomes" id="UP000193710"/>
    </source>
</evidence>
<dbReference type="PANTHER" id="PTHR43000">
    <property type="entry name" value="DTDP-D-GLUCOSE 4,6-DEHYDRATASE-RELATED"/>
    <property type="match status" value="1"/>
</dbReference>
<dbReference type="eggNOG" id="COG0451">
    <property type="taxonomic scope" value="Bacteria"/>
</dbReference>
<dbReference type="Gene3D" id="3.40.50.720">
    <property type="entry name" value="NAD(P)-binding Rossmann-like Domain"/>
    <property type="match status" value="1"/>
</dbReference>
<dbReference type="Pfam" id="PF01370">
    <property type="entry name" value="Epimerase"/>
    <property type="match status" value="1"/>
</dbReference>
<dbReference type="InterPro" id="IPR001509">
    <property type="entry name" value="Epimerase_deHydtase"/>
</dbReference>
<evidence type="ECO:0000313" key="4">
    <source>
        <dbReference type="EMBL" id="ORX05089.1"/>
    </source>
</evidence>